<dbReference type="RefSeq" id="WP_145079658.1">
    <property type="nucleotide sequence ID" value="NZ_CP036298.1"/>
</dbReference>
<dbReference type="Pfam" id="PF07593">
    <property type="entry name" value="UnbV_ASPIC"/>
    <property type="match status" value="1"/>
</dbReference>
<dbReference type="InterPro" id="IPR013517">
    <property type="entry name" value="FG-GAP"/>
</dbReference>
<dbReference type="PANTHER" id="PTHR16026:SF0">
    <property type="entry name" value="CARTILAGE ACIDIC PROTEIN 1"/>
    <property type="match status" value="1"/>
</dbReference>
<dbReference type="EMBL" id="CP036298">
    <property type="protein sequence ID" value="QDV25067.1"/>
    <property type="molecule type" value="Genomic_DNA"/>
</dbReference>
<dbReference type="Gene3D" id="2.130.10.130">
    <property type="entry name" value="Integrin alpha, N-terminal"/>
    <property type="match status" value="2"/>
</dbReference>
<reference evidence="4 5" key="1">
    <citation type="submission" date="2019-02" db="EMBL/GenBank/DDBJ databases">
        <title>Deep-cultivation of Planctomycetes and their phenomic and genomic characterization uncovers novel biology.</title>
        <authorList>
            <person name="Wiegand S."/>
            <person name="Jogler M."/>
            <person name="Boedeker C."/>
            <person name="Pinto D."/>
            <person name="Vollmers J."/>
            <person name="Rivas-Marin E."/>
            <person name="Kohn T."/>
            <person name="Peeters S.H."/>
            <person name="Heuer A."/>
            <person name="Rast P."/>
            <person name="Oberbeckmann S."/>
            <person name="Bunk B."/>
            <person name="Jeske O."/>
            <person name="Meyerdierks A."/>
            <person name="Storesund J.E."/>
            <person name="Kallscheuer N."/>
            <person name="Luecker S."/>
            <person name="Lage O.M."/>
            <person name="Pohl T."/>
            <person name="Merkel B.J."/>
            <person name="Hornburger P."/>
            <person name="Mueller R.-W."/>
            <person name="Bruemmer F."/>
            <person name="Labrenz M."/>
            <person name="Spormann A.M."/>
            <person name="Op den Camp H."/>
            <person name="Overmann J."/>
            <person name="Amann R."/>
            <person name="Jetten M.S.M."/>
            <person name="Mascher T."/>
            <person name="Medema M.H."/>
            <person name="Devos D.P."/>
            <person name="Kaster A.-K."/>
            <person name="Ovreas L."/>
            <person name="Rohde M."/>
            <person name="Galperin M.Y."/>
            <person name="Jogler C."/>
        </authorList>
    </citation>
    <scope>NUCLEOTIDE SEQUENCE [LARGE SCALE GENOMIC DNA]</scope>
    <source>
        <strain evidence="4 5">Q31a</strain>
    </source>
</reference>
<protein>
    <submittedName>
        <fullName evidence="4">ASPIC and UnbV</fullName>
    </submittedName>
</protein>
<feature type="domain" description="ASPIC/UnbV" evidence="3">
    <location>
        <begin position="493"/>
        <end position="558"/>
    </location>
</feature>
<proteinExistence type="predicted"/>
<dbReference type="AlphaFoldDB" id="A0A518G900"/>
<gene>
    <name evidence="4" type="ORF">Q31a_33890</name>
</gene>
<evidence type="ECO:0000259" key="3">
    <source>
        <dbReference type="Pfam" id="PF07593"/>
    </source>
</evidence>
<dbReference type="Proteomes" id="UP000318017">
    <property type="component" value="Chromosome"/>
</dbReference>
<dbReference type="Pfam" id="PF13517">
    <property type="entry name" value="FG-GAP_3"/>
    <property type="match status" value="2"/>
</dbReference>
<organism evidence="4 5">
    <name type="scientific">Aureliella helgolandensis</name>
    <dbReference type="NCBI Taxonomy" id="2527968"/>
    <lineage>
        <taxon>Bacteria</taxon>
        <taxon>Pseudomonadati</taxon>
        <taxon>Planctomycetota</taxon>
        <taxon>Planctomycetia</taxon>
        <taxon>Pirellulales</taxon>
        <taxon>Pirellulaceae</taxon>
        <taxon>Aureliella</taxon>
    </lineage>
</organism>
<dbReference type="InterPro" id="IPR011519">
    <property type="entry name" value="UnbV_ASPIC"/>
</dbReference>
<keyword evidence="1 2" id="KW-0732">Signal</keyword>
<evidence type="ECO:0000313" key="4">
    <source>
        <dbReference type="EMBL" id="QDV25067.1"/>
    </source>
</evidence>
<evidence type="ECO:0000256" key="2">
    <source>
        <dbReference type="SAM" id="SignalP"/>
    </source>
</evidence>
<accession>A0A518G900</accession>
<dbReference type="PANTHER" id="PTHR16026">
    <property type="entry name" value="CARTILAGE ACIDIC PROTEIN 1"/>
    <property type="match status" value="1"/>
</dbReference>
<sequence length="576" mass="62138" precursor="true">MRNRSLCLLLSMLVAQALFAQAPDNKLQLTDVSNQTGIEFVHTDGGSGEHYIVESVVCGLALFDYNNDGWTDLYFLNGAPLKGTVTDQPPTNVLYRNNGDFTFSDVTSSAGVGDVGYGLGVVVADYNQDGYDDLYINNFGKNVLYTNNGNGSFRDSSAAMGQPVLDQFGAGCAFLDIEGDGDLDLYVANYVDFTYDRHIVRMIGEHQFHPGPTDYSPSSDILFRNNNDGTFFNISQAAGISAVATNSMGVLAVDVDEDGDCDIVVANDQMANSLFLNDGLGHFVERGVEAGIGFDRRGRANGNMGIEFGDVDADGLLDLFTTTYQDEMPVLYKNFGGGLFMDQTNLAQIDTRLTPHVHWGCGLVDFDHDSDLDLFVSCGHFMDNIAYIDDRTAVDVPNYLLENMGTGSFRNPTHPMGSGMDIVASSRGAAFDDLDNDGDIDVVVLNANGKPNILRNELIGNSQASSTPESPAARQGVNWLRLRLIGTTSNRSAVGAKVSIQSNGKLQIANTVAGRGYQSHYLSRLHFGLGGDATTLANVKWANGISEEFVIPNVNQEWNLIEGDGQAKSIDSPSAL</sequence>
<name>A0A518G900_9BACT</name>
<dbReference type="SUPFAM" id="SSF69318">
    <property type="entry name" value="Integrin alpha N-terminal domain"/>
    <property type="match status" value="1"/>
</dbReference>
<feature type="signal peptide" evidence="2">
    <location>
        <begin position="1"/>
        <end position="22"/>
    </location>
</feature>
<feature type="chain" id="PRO_5021793245" evidence="2">
    <location>
        <begin position="23"/>
        <end position="576"/>
    </location>
</feature>
<evidence type="ECO:0000313" key="5">
    <source>
        <dbReference type="Proteomes" id="UP000318017"/>
    </source>
</evidence>
<evidence type="ECO:0000256" key="1">
    <source>
        <dbReference type="ARBA" id="ARBA00022729"/>
    </source>
</evidence>
<dbReference type="OrthoDB" id="5287961at2"/>
<dbReference type="KEGG" id="ahel:Q31a_33890"/>
<dbReference type="InterPro" id="IPR027039">
    <property type="entry name" value="Crtac1"/>
</dbReference>
<dbReference type="InterPro" id="IPR028994">
    <property type="entry name" value="Integrin_alpha_N"/>
</dbReference>
<keyword evidence="5" id="KW-1185">Reference proteome</keyword>